<feature type="compositionally biased region" description="Polar residues" evidence="1">
    <location>
        <begin position="381"/>
        <end position="393"/>
    </location>
</feature>
<feature type="compositionally biased region" description="Basic and acidic residues" evidence="1">
    <location>
        <begin position="475"/>
        <end position="496"/>
    </location>
</feature>
<protein>
    <submittedName>
        <fullName evidence="2">Uncharacterized protein</fullName>
    </submittedName>
</protein>
<feature type="region of interest" description="Disordered" evidence="1">
    <location>
        <begin position="473"/>
        <end position="496"/>
    </location>
</feature>
<dbReference type="AlphaFoldDB" id="A0A813D8S1"/>
<keyword evidence="3" id="KW-1185">Reference proteome</keyword>
<sequence>MRTRGQTFAYEVIASISIWAICYTINNIVNQGNWHIIEARTSCDQKSALQRMLTVFCDSQVLLDATLRIVGPQTSFSPFMKVLDTSVEGVDFTAFVDQADVPRVKAFIEAGIPRGPDAQNLPPGSLHVRMHDANQRDFNAELFHVCLPGLDGDLGHLVGIRDENLQELSSVRFEKQAEECLAPAEPFQQKLSECSTQCQESVQTQPFMTLDQYKGKTRLGPIGSTVRIVPSMAGTLSNPSSASSCSETSESPEESPGMSEIDNVLLFLDPFSIGYRIQACQINYKIEDSADTEPSSRQPKMQDFVSIADFPKFEGWIQDIVNTNVFGSSSAQGLGCLEFSFPGQGSSRSSQDLQLLANDTEISVEWSRNKDRASDPGQPVEQRSLQTADTCSTPKAVENDQDNQDSEEGEVTKMQCETEGTKHVRGNTEISETGTEESGTEESDCDGGEGSYVSSDASETAVVMVRLRGFAAREAAGKWKARSEKSETQSKKLDFV</sequence>
<feature type="compositionally biased region" description="Acidic residues" evidence="1">
    <location>
        <begin position="434"/>
        <end position="447"/>
    </location>
</feature>
<organism evidence="2 3">
    <name type="scientific">Polarella glacialis</name>
    <name type="common">Dinoflagellate</name>
    <dbReference type="NCBI Taxonomy" id="89957"/>
    <lineage>
        <taxon>Eukaryota</taxon>
        <taxon>Sar</taxon>
        <taxon>Alveolata</taxon>
        <taxon>Dinophyceae</taxon>
        <taxon>Suessiales</taxon>
        <taxon>Suessiaceae</taxon>
        <taxon>Polarella</taxon>
    </lineage>
</organism>
<feature type="region of interest" description="Disordered" evidence="1">
    <location>
        <begin position="366"/>
        <end position="458"/>
    </location>
</feature>
<dbReference type="EMBL" id="CAJNNV010000522">
    <property type="protein sequence ID" value="CAE8582884.1"/>
    <property type="molecule type" value="Genomic_DNA"/>
</dbReference>
<accession>A0A813D8S1</accession>
<dbReference type="Proteomes" id="UP000654075">
    <property type="component" value="Unassembled WGS sequence"/>
</dbReference>
<dbReference type="OrthoDB" id="447892at2759"/>
<name>A0A813D8S1_POLGL</name>
<feature type="region of interest" description="Disordered" evidence="1">
    <location>
        <begin position="232"/>
        <end position="258"/>
    </location>
</feature>
<feature type="compositionally biased region" description="Low complexity" evidence="1">
    <location>
        <begin position="237"/>
        <end position="258"/>
    </location>
</feature>
<reference evidence="2" key="1">
    <citation type="submission" date="2021-02" db="EMBL/GenBank/DDBJ databases">
        <authorList>
            <person name="Dougan E. K."/>
            <person name="Rhodes N."/>
            <person name="Thang M."/>
            <person name="Chan C."/>
        </authorList>
    </citation>
    <scope>NUCLEOTIDE SEQUENCE</scope>
</reference>
<evidence type="ECO:0000313" key="2">
    <source>
        <dbReference type="EMBL" id="CAE8582884.1"/>
    </source>
</evidence>
<proteinExistence type="predicted"/>
<evidence type="ECO:0000313" key="3">
    <source>
        <dbReference type="Proteomes" id="UP000654075"/>
    </source>
</evidence>
<gene>
    <name evidence="2" type="ORF">PGLA1383_LOCUS1875</name>
</gene>
<evidence type="ECO:0000256" key="1">
    <source>
        <dbReference type="SAM" id="MobiDB-lite"/>
    </source>
</evidence>
<comment type="caution">
    <text evidence="2">The sequence shown here is derived from an EMBL/GenBank/DDBJ whole genome shotgun (WGS) entry which is preliminary data.</text>
</comment>
<feature type="compositionally biased region" description="Acidic residues" evidence="1">
    <location>
        <begin position="399"/>
        <end position="409"/>
    </location>
</feature>